<organism evidence="9 10">
    <name type="scientific">Truncatella angustata</name>
    <dbReference type="NCBI Taxonomy" id="152316"/>
    <lineage>
        <taxon>Eukaryota</taxon>
        <taxon>Fungi</taxon>
        <taxon>Dikarya</taxon>
        <taxon>Ascomycota</taxon>
        <taxon>Pezizomycotina</taxon>
        <taxon>Sordariomycetes</taxon>
        <taxon>Xylariomycetidae</taxon>
        <taxon>Amphisphaeriales</taxon>
        <taxon>Sporocadaceae</taxon>
        <taxon>Truncatella</taxon>
    </lineage>
</organism>
<dbReference type="Gene3D" id="3.30.420.10">
    <property type="entry name" value="Ribonuclease H-like superfamily/Ribonuclease H"/>
    <property type="match status" value="1"/>
</dbReference>
<evidence type="ECO:0000256" key="7">
    <source>
        <dbReference type="ARBA" id="ARBA00022801"/>
    </source>
</evidence>
<evidence type="ECO:0000256" key="4">
    <source>
        <dbReference type="ARBA" id="ARBA00022722"/>
    </source>
</evidence>
<dbReference type="GO" id="GO:0004523">
    <property type="term" value="F:RNA-DNA hybrid ribonuclease activity"/>
    <property type="evidence" value="ECO:0007669"/>
    <property type="project" value="UniProtKB-EC"/>
</dbReference>
<dbReference type="RefSeq" id="XP_045960967.1">
    <property type="nucleotide sequence ID" value="XM_046101879.1"/>
</dbReference>
<keyword evidence="4" id="KW-0540">Nuclease</keyword>
<dbReference type="PANTHER" id="PTHR10642">
    <property type="entry name" value="RIBONUCLEASE H1"/>
    <property type="match status" value="1"/>
</dbReference>
<dbReference type="AlphaFoldDB" id="A0A9P8ZZZ3"/>
<dbReference type="EMBL" id="JAGPXC010000002">
    <property type="protein sequence ID" value="KAH6656733.1"/>
    <property type="molecule type" value="Genomic_DNA"/>
</dbReference>
<dbReference type="InterPro" id="IPR050092">
    <property type="entry name" value="RNase_H"/>
</dbReference>
<gene>
    <name evidence="9" type="ORF">BKA67DRAFT_552888</name>
</gene>
<feature type="domain" description="RNase H type-1" evidence="8">
    <location>
        <begin position="1"/>
        <end position="133"/>
    </location>
</feature>
<dbReference type="PANTHER" id="PTHR10642:SF26">
    <property type="entry name" value="RIBONUCLEASE H1"/>
    <property type="match status" value="1"/>
</dbReference>
<evidence type="ECO:0000313" key="10">
    <source>
        <dbReference type="Proteomes" id="UP000758603"/>
    </source>
</evidence>
<dbReference type="GeneID" id="70130771"/>
<dbReference type="InterPro" id="IPR002156">
    <property type="entry name" value="RNaseH_domain"/>
</dbReference>
<dbReference type="GO" id="GO:0046872">
    <property type="term" value="F:metal ion binding"/>
    <property type="evidence" value="ECO:0007669"/>
    <property type="project" value="UniProtKB-KW"/>
</dbReference>
<keyword evidence="7" id="KW-0378">Hydrolase</keyword>
<dbReference type="GO" id="GO:0043137">
    <property type="term" value="P:DNA replication, removal of RNA primer"/>
    <property type="evidence" value="ECO:0007669"/>
    <property type="project" value="TreeGrafter"/>
</dbReference>
<keyword evidence="10" id="KW-1185">Reference proteome</keyword>
<evidence type="ECO:0000313" key="9">
    <source>
        <dbReference type="EMBL" id="KAH6656733.1"/>
    </source>
</evidence>
<dbReference type="OrthoDB" id="407198at2759"/>
<evidence type="ECO:0000256" key="3">
    <source>
        <dbReference type="ARBA" id="ARBA00012180"/>
    </source>
</evidence>
<dbReference type="EC" id="3.1.26.4" evidence="3"/>
<evidence type="ECO:0000256" key="2">
    <source>
        <dbReference type="ARBA" id="ARBA00005300"/>
    </source>
</evidence>
<comment type="similarity">
    <text evidence="2">Belongs to the RNase H family.</text>
</comment>
<proteinExistence type="inferred from homology"/>
<evidence type="ECO:0000256" key="6">
    <source>
        <dbReference type="ARBA" id="ARBA00022759"/>
    </source>
</evidence>
<dbReference type="PROSITE" id="PS50879">
    <property type="entry name" value="RNASE_H_1"/>
    <property type="match status" value="1"/>
</dbReference>
<accession>A0A9P8ZZZ3</accession>
<dbReference type="Proteomes" id="UP000758603">
    <property type="component" value="Unassembled WGS sequence"/>
</dbReference>
<dbReference type="GO" id="GO:0003676">
    <property type="term" value="F:nucleic acid binding"/>
    <property type="evidence" value="ECO:0007669"/>
    <property type="project" value="InterPro"/>
</dbReference>
<comment type="caution">
    <text evidence="9">The sequence shown here is derived from an EMBL/GenBank/DDBJ whole genome shotgun (WGS) entry which is preliminary data.</text>
</comment>
<reference evidence="9" key="1">
    <citation type="journal article" date="2021" name="Nat. Commun.">
        <title>Genetic determinants of endophytism in the Arabidopsis root mycobiome.</title>
        <authorList>
            <person name="Mesny F."/>
            <person name="Miyauchi S."/>
            <person name="Thiergart T."/>
            <person name="Pickel B."/>
            <person name="Atanasova L."/>
            <person name="Karlsson M."/>
            <person name="Huettel B."/>
            <person name="Barry K.W."/>
            <person name="Haridas S."/>
            <person name="Chen C."/>
            <person name="Bauer D."/>
            <person name="Andreopoulos W."/>
            <person name="Pangilinan J."/>
            <person name="LaButti K."/>
            <person name="Riley R."/>
            <person name="Lipzen A."/>
            <person name="Clum A."/>
            <person name="Drula E."/>
            <person name="Henrissat B."/>
            <person name="Kohler A."/>
            <person name="Grigoriev I.V."/>
            <person name="Martin F.M."/>
            <person name="Hacquard S."/>
        </authorList>
    </citation>
    <scope>NUCLEOTIDE SEQUENCE</scope>
    <source>
        <strain evidence="9">MPI-SDFR-AT-0073</strain>
    </source>
</reference>
<keyword evidence="6" id="KW-0255">Endonuclease</keyword>
<dbReference type="CDD" id="cd09280">
    <property type="entry name" value="RNase_HI_eukaryote_like"/>
    <property type="match status" value="1"/>
</dbReference>
<dbReference type="InterPro" id="IPR012337">
    <property type="entry name" value="RNaseH-like_sf"/>
</dbReference>
<sequence length="138" mass="15954">MIDHTLTWMAFRLSRYRNICERLEGELQTNQRAELTAILRAMQKVSVDQDIEIVTDSRYSLSCVTEWYKTWEKNDWQTSGKEEVKNKDLVQAIRAKIEDRDASGTKTLFRWVRGHNVTPGNVEADKLAVGGAALPRRK</sequence>
<dbReference type="InterPro" id="IPR036397">
    <property type="entry name" value="RNaseH_sf"/>
</dbReference>
<comment type="catalytic activity">
    <reaction evidence="1">
        <text>Endonucleolytic cleavage to 5'-phosphomonoester.</text>
        <dbReference type="EC" id="3.1.26.4"/>
    </reaction>
</comment>
<name>A0A9P8ZZZ3_9PEZI</name>
<dbReference type="SUPFAM" id="SSF53098">
    <property type="entry name" value="Ribonuclease H-like"/>
    <property type="match status" value="1"/>
</dbReference>
<protein>
    <recommendedName>
        <fullName evidence="3">ribonuclease H</fullName>
        <ecNumber evidence="3">3.1.26.4</ecNumber>
    </recommendedName>
</protein>
<evidence type="ECO:0000259" key="8">
    <source>
        <dbReference type="PROSITE" id="PS50879"/>
    </source>
</evidence>
<evidence type="ECO:0000256" key="5">
    <source>
        <dbReference type="ARBA" id="ARBA00022723"/>
    </source>
</evidence>
<evidence type="ECO:0000256" key="1">
    <source>
        <dbReference type="ARBA" id="ARBA00000077"/>
    </source>
</evidence>
<keyword evidence="5" id="KW-0479">Metal-binding</keyword>
<dbReference type="Pfam" id="PF00075">
    <property type="entry name" value="RNase_H"/>
    <property type="match status" value="1"/>
</dbReference>